<dbReference type="InterPro" id="IPR036388">
    <property type="entry name" value="WH-like_DNA-bd_sf"/>
</dbReference>
<comment type="caution">
    <text evidence="2">The sequence shown here is derived from an EMBL/GenBank/DDBJ whole genome shotgun (WGS) entry which is preliminary data.</text>
</comment>
<sequence>MWLQLMEDVVTPPRLLEETGPPAILRGGLPDRYLNPDDIAEIFDVPKETVYQWRKKRIGPPGFRIGKYVRYDPADVRAYVTSRKDAENDAA</sequence>
<dbReference type="Pfam" id="PF12728">
    <property type="entry name" value="HTH_17"/>
    <property type="match status" value="1"/>
</dbReference>
<reference evidence="2 3" key="1">
    <citation type="journal article" date="2019" name="Int. J. Syst. Evol. Microbiol.">
        <title>The Global Catalogue of Microorganisms (GCM) 10K type strain sequencing project: providing services to taxonomists for standard genome sequencing and annotation.</title>
        <authorList>
            <consortium name="The Broad Institute Genomics Platform"/>
            <consortium name="The Broad Institute Genome Sequencing Center for Infectious Disease"/>
            <person name="Wu L."/>
            <person name="Ma J."/>
        </authorList>
    </citation>
    <scope>NUCLEOTIDE SEQUENCE [LARGE SCALE GENOMIC DNA]</scope>
    <source>
        <strain evidence="2 3">JCM 3053</strain>
    </source>
</reference>
<protein>
    <recommendedName>
        <fullName evidence="1">Helix-turn-helix domain-containing protein</fullName>
    </recommendedName>
</protein>
<accession>A0ABN3D4V5</accession>
<dbReference type="EMBL" id="BAAART010000012">
    <property type="protein sequence ID" value="GAA2219763.1"/>
    <property type="molecule type" value="Genomic_DNA"/>
</dbReference>
<gene>
    <name evidence="2" type="ORF">GCM10010104_06600</name>
</gene>
<dbReference type="Proteomes" id="UP001501474">
    <property type="component" value="Unassembled WGS sequence"/>
</dbReference>
<dbReference type="Gene3D" id="1.10.10.10">
    <property type="entry name" value="Winged helix-like DNA-binding domain superfamily/Winged helix DNA-binding domain"/>
    <property type="match status" value="1"/>
</dbReference>
<name>A0ABN3D4V5_9ACTN</name>
<evidence type="ECO:0000313" key="3">
    <source>
        <dbReference type="Proteomes" id="UP001501474"/>
    </source>
</evidence>
<evidence type="ECO:0000259" key="1">
    <source>
        <dbReference type="Pfam" id="PF12728"/>
    </source>
</evidence>
<evidence type="ECO:0000313" key="2">
    <source>
        <dbReference type="EMBL" id="GAA2219763.1"/>
    </source>
</evidence>
<dbReference type="InterPro" id="IPR009061">
    <property type="entry name" value="DNA-bd_dom_put_sf"/>
</dbReference>
<dbReference type="SUPFAM" id="SSF46955">
    <property type="entry name" value="Putative DNA-binding domain"/>
    <property type="match status" value="1"/>
</dbReference>
<keyword evidence="3" id="KW-1185">Reference proteome</keyword>
<organism evidence="2 3">
    <name type="scientific">Streptomyces indiaensis</name>
    <dbReference type="NCBI Taxonomy" id="284033"/>
    <lineage>
        <taxon>Bacteria</taxon>
        <taxon>Bacillati</taxon>
        <taxon>Actinomycetota</taxon>
        <taxon>Actinomycetes</taxon>
        <taxon>Kitasatosporales</taxon>
        <taxon>Streptomycetaceae</taxon>
        <taxon>Streptomyces</taxon>
    </lineage>
</organism>
<proteinExistence type="predicted"/>
<dbReference type="InterPro" id="IPR041657">
    <property type="entry name" value="HTH_17"/>
</dbReference>
<feature type="domain" description="Helix-turn-helix" evidence="1">
    <location>
        <begin position="33"/>
        <end position="83"/>
    </location>
</feature>